<accession>A0A4E9DUU3</accession>
<gene>
    <name evidence="2" type="ORF">FUG_LOCUS343264</name>
</gene>
<dbReference type="AlphaFoldDB" id="A0A4E9DUU3"/>
<evidence type="ECO:0000313" key="2">
    <source>
        <dbReference type="EMBL" id="VIO59425.1"/>
    </source>
</evidence>
<sequence>MHMHGNCAMRPYSPNLEPRSDNMAKEMWLGSQDVMKVKYKTVHGDVVYQSHLPQHSPHMYVAHSETCTESLTVALVHLSYSIHDKTHGQLEVQKRRQTDKYTTPRGLS</sequence>
<evidence type="ECO:0000256" key="1">
    <source>
        <dbReference type="SAM" id="MobiDB-lite"/>
    </source>
</evidence>
<name>A0A4E9DUU3_GIBZA</name>
<feature type="region of interest" description="Disordered" evidence="1">
    <location>
        <begin position="87"/>
        <end position="108"/>
    </location>
</feature>
<proteinExistence type="predicted"/>
<protein>
    <submittedName>
        <fullName evidence="2">Uncharacterized protein</fullName>
    </submittedName>
</protein>
<organism evidence="2">
    <name type="scientific">Gibberella zeae</name>
    <name type="common">Wheat head blight fungus</name>
    <name type="synonym">Fusarium graminearum</name>
    <dbReference type="NCBI Taxonomy" id="5518"/>
    <lineage>
        <taxon>Eukaryota</taxon>
        <taxon>Fungi</taxon>
        <taxon>Dikarya</taxon>
        <taxon>Ascomycota</taxon>
        <taxon>Pezizomycotina</taxon>
        <taxon>Sordariomycetes</taxon>
        <taxon>Hypocreomycetidae</taxon>
        <taxon>Hypocreales</taxon>
        <taxon>Nectriaceae</taxon>
        <taxon>Fusarium</taxon>
    </lineage>
</organism>
<dbReference type="EMBL" id="CAAKMV010000139">
    <property type="protein sequence ID" value="VIO59425.1"/>
    <property type="molecule type" value="Genomic_DNA"/>
</dbReference>
<reference evidence="2" key="1">
    <citation type="submission" date="2019-04" db="EMBL/GenBank/DDBJ databases">
        <authorList>
            <person name="Melise S."/>
            <person name="Noan J."/>
            <person name="Okalmin O."/>
        </authorList>
    </citation>
    <scope>NUCLEOTIDE SEQUENCE</scope>
    <source>
        <strain evidence="2">FN9</strain>
    </source>
</reference>
<feature type="compositionally biased region" description="Basic and acidic residues" evidence="1">
    <location>
        <begin position="87"/>
        <end position="99"/>
    </location>
</feature>